<dbReference type="InterPro" id="IPR005145">
    <property type="entry name" value="Sua5_C"/>
</dbReference>
<evidence type="ECO:0000256" key="7">
    <source>
        <dbReference type="ARBA" id="ARBA00022694"/>
    </source>
</evidence>
<comment type="catalytic activity">
    <reaction evidence="12 13">
        <text>L-threonine + hydrogencarbonate + ATP = L-threonylcarbamoyladenylate + diphosphate + H2O</text>
        <dbReference type="Rhea" id="RHEA:36407"/>
        <dbReference type="ChEBI" id="CHEBI:15377"/>
        <dbReference type="ChEBI" id="CHEBI:17544"/>
        <dbReference type="ChEBI" id="CHEBI:30616"/>
        <dbReference type="ChEBI" id="CHEBI:33019"/>
        <dbReference type="ChEBI" id="CHEBI:57926"/>
        <dbReference type="ChEBI" id="CHEBI:73682"/>
        <dbReference type="EC" id="2.7.7.87"/>
    </reaction>
</comment>
<name>A0A7C2ZDB6_9CREN</name>
<dbReference type="Pfam" id="PF03481">
    <property type="entry name" value="Sua5_C"/>
    <property type="match status" value="1"/>
</dbReference>
<dbReference type="Gene3D" id="3.90.870.10">
    <property type="entry name" value="DHBP synthase"/>
    <property type="match status" value="1"/>
</dbReference>
<dbReference type="GeneID" id="12450153"/>
<dbReference type="InterPro" id="IPR017945">
    <property type="entry name" value="DHBP_synth_RibB-like_a/b_dom"/>
</dbReference>
<evidence type="ECO:0000256" key="3">
    <source>
        <dbReference type="ARBA" id="ARBA00012584"/>
    </source>
</evidence>
<evidence type="ECO:0000256" key="10">
    <source>
        <dbReference type="ARBA" id="ARBA00022840"/>
    </source>
</evidence>
<evidence type="ECO:0000256" key="8">
    <source>
        <dbReference type="ARBA" id="ARBA00022695"/>
    </source>
</evidence>
<protein>
    <recommendedName>
        <fullName evidence="4 13">Threonylcarbamoyl-AMP synthase</fullName>
        <shortName evidence="13">TC-AMP synthase</shortName>
        <ecNumber evidence="3 13">2.7.7.87</ecNumber>
    </recommendedName>
    <alternativeName>
        <fullName evidence="11 13">L-threonylcarbamoyladenylate synthase</fullName>
    </alternativeName>
</protein>
<feature type="binding site" evidence="14">
    <location>
        <position position="36"/>
    </location>
    <ligand>
        <name>L-threonine</name>
        <dbReference type="ChEBI" id="CHEBI:57926"/>
    </ligand>
</feature>
<evidence type="ECO:0000256" key="13">
    <source>
        <dbReference type="PIRNR" id="PIRNR004930"/>
    </source>
</evidence>
<evidence type="ECO:0000259" key="15">
    <source>
        <dbReference type="PROSITE" id="PS51163"/>
    </source>
</evidence>
<evidence type="ECO:0000256" key="12">
    <source>
        <dbReference type="ARBA" id="ARBA00048366"/>
    </source>
</evidence>
<feature type="binding site" evidence="14">
    <location>
        <position position="142"/>
    </location>
    <ligand>
        <name>L-threonine</name>
        <dbReference type="ChEBI" id="CHEBI:57926"/>
    </ligand>
</feature>
<gene>
    <name evidence="16" type="ORF">ENO39_01745</name>
    <name evidence="17" type="ORF">IOK49_04835</name>
</gene>
<evidence type="ECO:0000256" key="9">
    <source>
        <dbReference type="ARBA" id="ARBA00022741"/>
    </source>
</evidence>
<feature type="binding site" evidence="14">
    <location>
        <position position="182"/>
    </location>
    <ligand>
        <name>L-threonine</name>
        <dbReference type="ChEBI" id="CHEBI:57926"/>
    </ligand>
</feature>
<comment type="function">
    <text evidence="13">Required for the formation of a threonylcarbamoyl group on adenosine at position 37 (t(6)A37) in tRNAs that read codons beginning with adenine.</text>
</comment>
<dbReference type="InterPro" id="IPR010923">
    <property type="entry name" value="T(6)A37_SUA5"/>
</dbReference>
<evidence type="ECO:0000256" key="14">
    <source>
        <dbReference type="PIRSR" id="PIRSR004930-1"/>
    </source>
</evidence>
<dbReference type="EC" id="2.7.7.87" evidence="3 13"/>
<evidence type="ECO:0000313" key="17">
    <source>
        <dbReference type="EMBL" id="MBE9391398.1"/>
    </source>
</evidence>
<keyword evidence="5 13" id="KW-0963">Cytoplasm</keyword>
<reference evidence="16" key="1">
    <citation type="journal article" date="2020" name="mSystems">
        <title>Genome- and Community-Level Interaction Insights into Carbon Utilization and Element Cycling Functions of Hydrothermarchaeota in Hydrothermal Sediment.</title>
        <authorList>
            <person name="Zhou Z."/>
            <person name="Liu Y."/>
            <person name="Xu W."/>
            <person name="Pan J."/>
            <person name="Luo Z.H."/>
            <person name="Li M."/>
        </authorList>
    </citation>
    <scope>NUCLEOTIDE SEQUENCE [LARGE SCALE GENOMIC DNA]</scope>
    <source>
        <strain evidence="16">SpSt-1261</strain>
    </source>
</reference>
<dbReference type="EMBL" id="DSFH01000029">
    <property type="protein sequence ID" value="HEW63770.1"/>
    <property type="molecule type" value="Genomic_DNA"/>
</dbReference>
<comment type="caution">
    <text evidence="16">The sequence shown here is derived from an EMBL/GenBank/DDBJ whole genome shotgun (WGS) entry which is preliminary data.</text>
</comment>
<dbReference type="RefSeq" id="WP_014558197.1">
    <property type="nucleotide sequence ID" value="NZ_DSFH01000029.1"/>
</dbReference>
<organism evidence="16">
    <name type="scientific">Fervidicoccus fontis</name>
    <dbReference type="NCBI Taxonomy" id="683846"/>
    <lineage>
        <taxon>Archaea</taxon>
        <taxon>Thermoproteota</taxon>
        <taxon>Thermoprotei</taxon>
        <taxon>Fervidicoccales</taxon>
        <taxon>Fervidicoccaceae</taxon>
        <taxon>Fervidicoccus</taxon>
    </lineage>
</organism>
<evidence type="ECO:0000256" key="5">
    <source>
        <dbReference type="ARBA" id="ARBA00022490"/>
    </source>
</evidence>
<feature type="binding site" evidence="14">
    <location>
        <position position="63"/>
    </location>
    <ligand>
        <name>ATP</name>
        <dbReference type="ChEBI" id="CHEBI:30616"/>
    </ligand>
</feature>
<feature type="binding site" evidence="14">
    <location>
        <position position="196"/>
    </location>
    <ligand>
        <name>ATP</name>
        <dbReference type="ChEBI" id="CHEBI:30616"/>
    </ligand>
</feature>
<dbReference type="InterPro" id="IPR050156">
    <property type="entry name" value="TC-AMP_synthase_SUA5"/>
</dbReference>
<evidence type="ECO:0000313" key="16">
    <source>
        <dbReference type="EMBL" id="HEW63770.1"/>
    </source>
</evidence>
<feature type="binding site" evidence="14">
    <location>
        <position position="238"/>
    </location>
    <ligand>
        <name>ATP</name>
        <dbReference type="ChEBI" id="CHEBI:30616"/>
    </ligand>
</feature>
<evidence type="ECO:0000256" key="2">
    <source>
        <dbReference type="ARBA" id="ARBA00007663"/>
    </source>
</evidence>
<feature type="binding site" evidence="14">
    <location>
        <position position="122"/>
    </location>
    <ligand>
        <name>L-threonine</name>
        <dbReference type="ChEBI" id="CHEBI:57926"/>
    </ligand>
</feature>
<dbReference type="InterPro" id="IPR038385">
    <property type="entry name" value="Sua5/YwlC_C"/>
</dbReference>
<keyword evidence="9 13" id="KW-0547">Nucleotide-binding</keyword>
<dbReference type="FunFam" id="3.90.870.10:FF:000008">
    <property type="entry name" value="Threonylcarbamoyl-AMP synthase"/>
    <property type="match status" value="1"/>
</dbReference>
<dbReference type="GO" id="GO:0006450">
    <property type="term" value="P:regulation of translational fidelity"/>
    <property type="evidence" value="ECO:0007669"/>
    <property type="project" value="TreeGrafter"/>
</dbReference>
<dbReference type="Proteomes" id="UP000886076">
    <property type="component" value="Unassembled WGS sequence"/>
</dbReference>
<feature type="domain" description="YrdC-like" evidence="15">
    <location>
        <begin position="14"/>
        <end position="200"/>
    </location>
</feature>
<dbReference type="OMA" id="YKHYAPD"/>
<feature type="binding site" evidence="14">
    <location>
        <position position="152"/>
    </location>
    <ligand>
        <name>ATP</name>
        <dbReference type="ChEBI" id="CHEBI:30616"/>
    </ligand>
</feature>
<comment type="similarity">
    <text evidence="2 13">Belongs to the SUA5 family.</text>
</comment>
<dbReference type="NCBIfam" id="TIGR00057">
    <property type="entry name" value="L-threonylcarbamoyladenylate synthase"/>
    <property type="match status" value="1"/>
</dbReference>
<evidence type="ECO:0000256" key="1">
    <source>
        <dbReference type="ARBA" id="ARBA00004496"/>
    </source>
</evidence>
<dbReference type="AlphaFoldDB" id="A0A7C2ZDB6"/>
<dbReference type="SUPFAM" id="SSF55821">
    <property type="entry name" value="YrdC/RibB"/>
    <property type="match status" value="1"/>
</dbReference>
<keyword evidence="6 13" id="KW-0808">Transferase</keyword>
<evidence type="ECO:0000256" key="11">
    <source>
        <dbReference type="ARBA" id="ARBA00029774"/>
    </source>
</evidence>
<keyword evidence="8 13" id="KW-0548">Nucleotidyltransferase</keyword>
<feature type="binding site" evidence="14">
    <location>
        <position position="59"/>
    </location>
    <ligand>
        <name>ATP</name>
        <dbReference type="ChEBI" id="CHEBI:30616"/>
    </ligand>
</feature>
<dbReference type="GO" id="GO:0003725">
    <property type="term" value="F:double-stranded RNA binding"/>
    <property type="evidence" value="ECO:0007669"/>
    <property type="project" value="UniProtKB-UniRule"/>
</dbReference>
<keyword evidence="10 13" id="KW-0067">ATP-binding</keyword>
<dbReference type="PROSITE" id="PS51163">
    <property type="entry name" value="YRDC"/>
    <property type="match status" value="1"/>
</dbReference>
<dbReference type="InterPro" id="IPR006070">
    <property type="entry name" value="Sua5-like_dom"/>
</dbReference>
<comment type="subcellular location">
    <subcellularLocation>
        <location evidence="1 13">Cytoplasm</location>
    </subcellularLocation>
</comment>
<dbReference type="Proteomes" id="UP000652307">
    <property type="component" value="Unassembled WGS sequence"/>
</dbReference>
<keyword evidence="7 13" id="KW-0819">tRNA processing</keyword>
<reference evidence="17" key="2">
    <citation type="submission" date="2020-10" db="EMBL/GenBank/DDBJ databases">
        <title>Fervidococcus fontis strain 3639Fd - the first crenarchaeon capable of growth on lipids.</title>
        <authorList>
            <person name="Kochetkova T.V."/>
            <person name="Elcheninov A.G."/>
            <person name="Toschakov S.V."/>
            <person name="Kublanov I.V."/>
        </authorList>
    </citation>
    <scope>NUCLEOTIDE SEQUENCE</scope>
    <source>
        <strain evidence="17">3639Fd</strain>
    </source>
</reference>
<evidence type="ECO:0000256" key="4">
    <source>
        <dbReference type="ARBA" id="ARBA00015492"/>
    </source>
</evidence>
<evidence type="ECO:0000256" key="6">
    <source>
        <dbReference type="ARBA" id="ARBA00022679"/>
    </source>
</evidence>
<dbReference type="PANTHER" id="PTHR17490">
    <property type="entry name" value="SUA5"/>
    <property type="match status" value="1"/>
</dbReference>
<dbReference type="GO" id="GO:0005524">
    <property type="term" value="F:ATP binding"/>
    <property type="evidence" value="ECO:0007669"/>
    <property type="project" value="UniProtKB-UniRule"/>
</dbReference>
<sequence>MTIILKIDPSKIDAEKIKIASSIIKNGGLVAFPTETVYGLGANALNEHATRKIYQVKGRPSDNPIIVHISSIEMLEKIAVNVPEIAYKLIKKLWPGPLTLILKRSNAVPKLVTGGLDTVAVRMPAHPIAQNLIEQAELPIAAPSANISGKPSPTRAEHVIKDLYGKIEAIIDGGEVLYGVESTVINVLSEEPILLRPGAYSVEIIESIIDRKVKIPHFAKGIGEAEKAIAPGTRYRHYAPEAKLILIEPSTFTEDEIKKMISKIKDIANQYKNEVCIITSSENYYEYSRILDEKRLFVLGSRNNLFEIAKNVFDVLRKIDEYGCKVAISESFEERGLGLAVMNRLRKASSDIIKI</sequence>
<dbReference type="EMBL" id="JADEZV010000003">
    <property type="protein sequence ID" value="MBE9391398.1"/>
    <property type="molecule type" value="Genomic_DNA"/>
</dbReference>
<dbReference type="Pfam" id="PF01300">
    <property type="entry name" value="Sua5_yciO_yrdC"/>
    <property type="match status" value="1"/>
</dbReference>
<dbReference type="Gene3D" id="3.40.50.11030">
    <property type="entry name" value="Threonylcarbamoyl-AMP synthase, C-terminal domain"/>
    <property type="match status" value="1"/>
</dbReference>
<feature type="binding site" evidence="14">
    <location>
        <position position="118"/>
    </location>
    <ligand>
        <name>ATP</name>
        <dbReference type="ChEBI" id="CHEBI:30616"/>
    </ligand>
</feature>
<accession>A0A7C2ZDB6</accession>
<dbReference type="GO" id="GO:0000049">
    <property type="term" value="F:tRNA binding"/>
    <property type="evidence" value="ECO:0007669"/>
    <property type="project" value="TreeGrafter"/>
</dbReference>
<dbReference type="PANTHER" id="PTHR17490:SF16">
    <property type="entry name" value="THREONYLCARBAMOYL-AMP SYNTHASE"/>
    <property type="match status" value="1"/>
</dbReference>
<feature type="binding site" evidence="14">
    <location>
        <position position="144"/>
    </location>
    <ligand>
        <name>ATP</name>
        <dbReference type="ChEBI" id="CHEBI:30616"/>
    </ligand>
</feature>
<proteinExistence type="inferred from homology"/>
<dbReference type="GO" id="GO:0008033">
    <property type="term" value="P:tRNA processing"/>
    <property type="evidence" value="ECO:0007669"/>
    <property type="project" value="UniProtKB-KW"/>
</dbReference>
<feature type="binding site" evidence="14">
    <location>
        <position position="68"/>
    </location>
    <ligand>
        <name>L-threonine</name>
        <dbReference type="ChEBI" id="CHEBI:57926"/>
    </ligand>
</feature>
<dbReference type="GO" id="GO:0005737">
    <property type="term" value="C:cytoplasm"/>
    <property type="evidence" value="ECO:0007669"/>
    <property type="project" value="UniProtKB-SubCell"/>
</dbReference>
<dbReference type="PIRSF" id="PIRSF004930">
    <property type="entry name" value="Tln_factor_SUA5"/>
    <property type="match status" value="1"/>
</dbReference>
<dbReference type="GO" id="GO:0061710">
    <property type="term" value="F:L-threonylcarbamoyladenylate synthase"/>
    <property type="evidence" value="ECO:0007669"/>
    <property type="project" value="UniProtKB-EC"/>
</dbReference>